<protein>
    <recommendedName>
        <fullName evidence="3">BTB domain-containing protein</fullName>
    </recommendedName>
</protein>
<sequence length="386" mass="44017">MADTKTLSRIARVWPRLLLLRPTLAGHSTCMLQRERHDFAVTLADHIKCFTRRCAWLQMQKLPGPQERPSKSIVPPQGNVMAVNQQQTTCSMEVTLYAVTARQQAPVPPTPSFHRPTTEHVNEHFQRLILERLNLRPETVGKYSELQDYCTKLRPFAKECEFDGTPHHPNYEPTLEAAKRMRYNKLGTVIVAGAYEPETFFIHRNLLAERTDFFFAYESLAPGLPGIGICNVPRENKDVVAAYVNFVYTGTLHTELSENVLLPLWFSRYEDGVQVCHDDIEAQHLFLAELCVFGIKIKDAEFSDAAINRMAFLTNLSLLGQHVLPDEYAVKTIYNGSAAGSPYRASVVDLYYRCAGRDTEWSEDTYHLQFLSELLTKTMTARSWLV</sequence>
<keyword evidence="2" id="KW-1185">Reference proteome</keyword>
<accession>A0A8H6VD33</accession>
<evidence type="ECO:0000313" key="2">
    <source>
        <dbReference type="Proteomes" id="UP000660729"/>
    </source>
</evidence>
<reference evidence="1" key="1">
    <citation type="submission" date="2020-04" db="EMBL/GenBank/DDBJ databases">
        <title>Draft genome resource of the tomato pathogen Pseudocercospora fuligena.</title>
        <authorList>
            <person name="Zaccaron A."/>
        </authorList>
    </citation>
    <scope>NUCLEOTIDE SEQUENCE</scope>
    <source>
        <strain evidence="1">PF001</strain>
    </source>
</reference>
<dbReference type="OrthoDB" id="1022638at2759"/>
<dbReference type="EMBL" id="JABCIY010000219">
    <property type="protein sequence ID" value="KAF7187843.1"/>
    <property type="molecule type" value="Genomic_DNA"/>
</dbReference>
<organism evidence="1 2">
    <name type="scientific">Pseudocercospora fuligena</name>
    <dbReference type="NCBI Taxonomy" id="685502"/>
    <lineage>
        <taxon>Eukaryota</taxon>
        <taxon>Fungi</taxon>
        <taxon>Dikarya</taxon>
        <taxon>Ascomycota</taxon>
        <taxon>Pezizomycotina</taxon>
        <taxon>Dothideomycetes</taxon>
        <taxon>Dothideomycetidae</taxon>
        <taxon>Mycosphaerellales</taxon>
        <taxon>Mycosphaerellaceae</taxon>
        <taxon>Pseudocercospora</taxon>
    </lineage>
</organism>
<comment type="caution">
    <text evidence="1">The sequence shown here is derived from an EMBL/GenBank/DDBJ whole genome shotgun (WGS) entry which is preliminary data.</text>
</comment>
<gene>
    <name evidence="1" type="ORF">HII31_10743</name>
</gene>
<evidence type="ECO:0000313" key="1">
    <source>
        <dbReference type="EMBL" id="KAF7187843.1"/>
    </source>
</evidence>
<evidence type="ECO:0008006" key="3">
    <source>
        <dbReference type="Google" id="ProtNLM"/>
    </source>
</evidence>
<dbReference type="AlphaFoldDB" id="A0A8H6VD33"/>
<proteinExistence type="predicted"/>
<name>A0A8H6VD33_9PEZI</name>
<dbReference type="Proteomes" id="UP000660729">
    <property type="component" value="Unassembled WGS sequence"/>
</dbReference>